<dbReference type="Proteomes" id="UP000663861">
    <property type="component" value="Unassembled WGS sequence"/>
</dbReference>
<dbReference type="GO" id="GO:0004197">
    <property type="term" value="F:cysteine-type endopeptidase activity"/>
    <property type="evidence" value="ECO:0007669"/>
    <property type="project" value="InterPro"/>
</dbReference>
<keyword evidence="2" id="KW-0472">Membrane</keyword>
<accession>A0A8H3C738</accession>
<evidence type="ECO:0000313" key="4">
    <source>
        <dbReference type="EMBL" id="CAE6474469.1"/>
    </source>
</evidence>
<keyword evidence="2" id="KW-0812">Transmembrane</keyword>
<protein>
    <recommendedName>
        <fullName evidence="3">Peptidase C14 caspase domain-containing protein</fullName>
    </recommendedName>
</protein>
<dbReference type="EMBL" id="CAJMWY010001744">
    <property type="protein sequence ID" value="CAE6474469.1"/>
    <property type="molecule type" value="Genomic_DNA"/>
</dbReference>
<dbReference type="Gene3D" id="3.40.50.1460">
    <property type="match status" value="1"/>
</dbReference>
<comment type="similarity">
    <text evidence="1">Belongs to the peptidase C14B family.</text>
</comment>
<evidence type="ECO:0000256" key="2">
    <source>
        <dbReference type="SAM" id="Phobius"/>
    </source>
</evidence>
<dbReference type="InterPro" id="IPR050452">
    <property type="entry name" value="Metacaspase"/>
</dbReference>
<reference evidence="4" key="1">
    <citation type="submission" date="2021-01" db="EMBL/GenBank/DDBJ databases">
        <authorList>
            <person name="Kaushik A."/>
        </authorList>
    </citation>
    <scope>NUCLEOTIDE SEQUENCE</scope>
    <source>
        <strain evidence="4">AG4-RS23</strain>
    </source>
</reference>
<dbReference type="GO" id="GO:0005737">
    <property type="term" value="C:cytoplasm"/>
    <property type="evidence" value="ECO:0007669"/>
    <property type="project" value="TreeGrafter"/>
</dbReference>
<dbReference type="Pfam" id="PF00656">
    <property type="entry name" value="Peptidase_C14"/>
    <property type="match status" value="1"/>
</dbReference>
<dbReference type="AlphaFoldDB" id="A0A8H3C738"/>
<sequence>MYEESSTQSLNVSWSGGEGYLSLVTFFGNAPAHHASVACAPKREEHIFSYFSVALLFAIGLLALHQYQIWKHSRGGGVMSVVTPTSGSSSRSIEDSSDNIDDETPLLKALGGHDLCQCIEGTPTRSSHSTSSHLLPNNLPKGLRAPRAKGLSEPITQGCVPSGAHKALVIGLNGPISHKERSLDYAVLDAQRFEKCLKELNNLGRQPNSQLSAGFDFQIEVLTDEGGKCVPRKKVLRALDALFSGAKAGDLFVLFFSGHCSTIKPNGIVALLTVEDDNSSLLVPSTVFSHHINKLPPGCTVEIFLDCCYSGGLIKLDNVIQEMTPTSATPGGVQGLTHVAYSVSAAPPFSPTISSSGGNPGTTTEVLNTQYSTTQPPETFPGSRPNGQISTHADVIVWAASGPTEKAYESCNGKGGPLANTICDKIEHSIKAGTIVDREELWGQVTRDMKHDNEKRQMILPGTYQHARILASSQYSGDVMSTPLFCKVSGR</sequence>
<dbReference type="InterPro" id="IPR011600">
    <property type="entry name" value="Pept_C14_caspase"/>
</dbReference>
<gene>
    <name evidence="4" type="ORF">RDB_LOCUS87934</name>
</gene>
<feature type="transmembrane region" description="Helical" evidence="2">
    <location>
        <begin position="47"/>
        <end position="64"/>
    </location>
</feature>
<dbReference type="PANTHER" id="PTHR48104:SF30">
    <property type="entry name" value="METACASPASE-1"/>
    <property type="match status" value="1"/>
</dbReference>
<comment type="caution">
    <text evidence="4">The sequence shown here is derived from an EMBL/GenBank/DDBJ whole genome shotgun (WGS) entry which is preliminary data.</text>
</comment>
<dbReference type="GO" id="GO:0006508">
    <property type="term" value="P:proteolysis"/>
    <property type="evidence" value="ECO:0007669"/>
    <property type="project" value="InterPro"/>
</dbReference>
<evidence type="ECO:0000313" key="5">
    <source>
        <dbReference type="Proteomes" id="UP000663861"/>
    </source>
</evidence>
<proteinExistence type="inferred from homology"/>
<evidence type="ECO:0000256" key="1">
    <source>
        <dbReference type="ARBA" id="ARBA00009005"/>
    </source>
</evidence>
<evidence type="ECO:0000259" key="3">
    <source>
        <dbReference type="Pfam" id="PF00656"/>
    </source>
</evidence>
<name>A0A8H3C738_9AGAM</name>
<feature type="domain" description="Peptidase C14 caspase" evidence="3">
    <location>
        <begin position="165"/>
        <end position="458"/>
    </location>
</feature>
<keyword evidence="2" id="KW-1133">Transmembrane helix</keyword>
<organism evidence="4 5">
    <name type="scientific">Rhizoctonia solani</name>
    <dbReference type="NCBI Taxonomy" id="456999"/>
    <lineage>
        <taxon>Eukaryota</taxon>
        <taxon>Fungi</taxon>
        <taxon>Dikarya</taxon>
        <taxon>Basidiomycota</taxon>
        <taxon>Agaricomycotina</taxon>
        <taxon>Agaricomycetes</taxon>
        <taxon>Cantharellales</taxon>
        <taxon>Ceratobasidiaceae</taxon>
        <taxon>Rhizoctonia</taxon>
    </lineage>
</organism>
<dbReference type="PANTHER" id="PTHR48104">
    <property type="entry name" value="METACASPASE-4"/>
    <property type="match status" value="1"/>
</dbReference>